<dbReference type="Proteomes" id="UP001230005">
    <property type="component" value="Unassembled WGS sequence"/>
</dbReference>
<protein>
    <submittedName>
        <fullName evidence="2">Uncharacterized protein</fullName>
    </submittedName>
</protein>
<feature type="chain" id="PRO_5045095058" evidence="1">
    <location>
        <begin position="26"/>
        <end position="124"/>
    </location>
</feature>
<sequence>MKLLQVILVTSFALIILAGCGSSDASSEPANSNLEEAATTILLGLINEDEEMIGEINMSSGFPTPYLMSNFAPRFTGYDISDFELEVIEERNRVHFQTADGQHDRFMRFSEENTGFYFREFTNQ</sequence>
<dbReference type="RefSeq" id="WP_307326602.1">
    <property type="nucleotide sequence ID" value="NZ_JAUSUG010000011.1"/>
</dbReference>
<evidence type="ECO:0000313" key="3">
    <source>
        <dbReference type="Proteomes" id="UP001230005"/>
    </source>
</evidence>
<reference evidence="2 3" key="1">
    <citation type="submission" date="2023-07" db="EMBL/GenBank/DDBJ databases">
        <title>Genomic Encyclopedia of Type Strains, Phase IV (KMG-IV): sequencing the most valuable type-strain genomes for metagenomic binning, comparative biology and taxonomic classification.</title>
        <authorList>
            <person name="Goeker M."/>
        </authorList>
    </citation>
    <scope>NUCLEOTIDE SEQUENCE [LARGE SCALE GENOMIC DNA]</scope>
    <source>
        <strain evidence="2 3">DSM 9768</strain>
    </source>
</reference>
<accession>A0ABT9ZWJ6</accession>
<comment type="caution">
    <text evidence="2">The sequence shown here is derived from an EMBL/GenBank/DDBJ whole genome shotgun (WGS) entry which is preliminary data.</text>
</comment>
<keyword evidence="3" id="KW-1185">Reference proteome</keyword>
<evidence type="ECO:0000313" key="2">
    <source>
        <dbReference type="EMBL" id="MDQ0255601.1"/>
    </source>
</evidence>
<gene>
    <name evidence="2" type="ORF">J2S74_002983</name>
</gene>
<dbReference type="EMBL" id="JAUSUG010000011">
    <property type="protein sequence ID" value="MDQ0255601.1"/>
    <property type="molecule type" value="Genomic_DNA"/>
</dbReference>
<dbReference type="PROSITE" id="PS51257">
    <property type="entry name" value="PROKAR_LIPOPROTEIN"/>
    <property type="match status" value="1"/>
</dbReference>
<organism evidence="2 3">
    <name type="scientific">Evansella vedderi</name>
    <dbReference type="NCBI Taxonomy" id="38282"/>
    <lineage>
        <taxon>Bacteria</taxon>
        <taxon>Bacillati</taxon>
        <taxon>Bacillota</taxon>
        <taxon>Bacilli</taxon>
        <taxon>Bacillales</taxon>
        <taxon>Bacillaceae</taxon>
        <taxon>Evansella</taxon>
    </lineage>
</organism>
<evidence type="ECO:0000256" key="1">
    <source>
        <dbReference type="SAM" id="SignalP"/>
    </source>
</evidence>
<name>A0ABT9ZWJ6_9BACI</name>
<keyword evidence="1" id="KW-0732">Signal</keyword>
<feature type="signal peptide" evidence="1">
    <location>
        <begin position="1"/>
        <end position="25"/>
    </location>
</feature>
<proteinExistence type="predicted"/>